<dbReference type="CDD" id="cd11304">
    <property type="entry name" value="Cadherin_repeat"/>
    <property type="match status" value="29"/>
</dbReference>
<feature type="domain" description="Cadherin" evidence="15">
    <location>
        <begin position="2211"/>
        <end position="2311"/>
    </location>
</feature>
<evidence type="ECO:0000256" key="12">
    <source>
        <dbReference type="ARBA" id="ARBA00023157"/>
    </source>
</evidence>
<keyword evidence="2" id="KW-1003">Cell membrane</keyword>
<feature type="domain" description="Cadherin" evidence="15">
    <location>
        <begin position="2108"/>
        <end position="2217"/>
    </location>
</feature>
<feature type="domain" description="Cadherin" evidence="15">
    <location>
        <begin position="3257"/>
        <end position="3369"/>
    </location>
</feature>
<feature type="domain" description="Cadherin" evidence="15">
    <location>
        <begin position="1805"/>
        <end position="1906"/>
    </location>
</feature>
<evidence type="ECO:0000256" key="10">
    <source>
        <dbReference type="ARBA" id="ARBA00022989"/>
    </source>
</evidence>
<feature type="domain" description="Cadherin" evidence="15">
    <location>
        <begin position="2003"/>
        <end position="2107"/>
    </location>
</feature>
<dbReference type="Pfam" id="PF08758">
    <property type="entry name" value="Cadherin_pro"/>
    <property type="match status" value="1"/>
</dbReference>
<evidence type="ECO:0000256" key="3">
    <source>
        <dbReference type="ARBA" id="ARBA00022536"/>
    </source>
</evidence>
<feature type="domain" description="Cadherin" evidence="15">
    <location>
        <begin position="1708"/>
        <end position="1804"/>
    </location>
</feature>
<feature type="domain" description="Cadherin" evidence="15">
    <location>
        <begin position="1387"/>
        <end position="1494"/>
    </location>
</feature>
<feature type="domain" description="Cadherin" evidence="15">
    <location>
        <begin position="2726"/>
        <end position="2823"/>
    </location>
</feature>
<evidence type="ECO:0000256" key="8">
    <source>
        <dbReference type="ARBA" id="ARBA00022837"/>
    </source>
</evidence>
<evidence type="ECO:0000259" key="15">
    <source>
        <dbReference type="PROSITE" id="PS50268"/>
    </source>
</evidence>
<dbReference type="FunFam" id="2.60.40.60:FF:000033">
    <property type="entry name" value="FAT atypical cadherin 1"/>
    <property type="match status" value="2"/>
</dbReference>
<dbReference type="InterPro" id="IPR015919">
    <property type="entry name" value="Cadherin-like_sf"/>
</dbReference>
<dbReference type="EMBL" id="JAEAOA010000946">
    <property type="protein sequence ID" value="KAK3586248.1"/>
    <property type="molecule type" value="Genomic_DNA"/>
</dbReference>
<dbReference type="FunFam" id="2.60.40.60:FF:000123">
    <property type="entry name" value="Protocadherin beta 4"/>
    <property type="match status" value="1"/>
</dbReference>
<feature type="non-terminal residue" evidence="16">
    <location>
        <position position="3384"/>
    </location>
</feature>
<keyword evidence="17" id="KW-1185">Reference proteome</keyword>
<dbReference type="PANTHER" id="PTHR24026:SF133">
    <property type="entry name" value="CADHERIN-RELATED FAMILY MEMBER 2"/>
    <property type="match status" value="1"/>
</dbReference>
<feature type="domain" description="Cadherin" evidence="15">
    <location>
        <begin position="1138"/>
        <end position="1233"/>
    </location>
</feature>
<feature type="domain" description="Cadherin" evidence="15">
    <location>
        <begin position="3038"/>
        <end position="3138"/>
    </location>
</feature>
<dbReference type="FunFam" id="2.60.40.60:FF:000024">
    <property type="entry name" value="FAT atypical cadherin 3"/>
    <property type="match status" value="1"/>
</dbReference>
<feature type="domain" description="Cadherin" evidence="15">
    <location>
        <begin position="75"/>
        <end position="179"/>
    </location>
</feature>
<feature type="domain" description="Cadherin" evidence="15">
    <location>
        <begin position="2330"/>
        <end position="2399"/>
    </location>
</feature>
<evidence type="ECO:0000313" key="17">
    <source>
        <dbReference type="Proteomes" id="UP001195483"/>
    </source>
</evidence>
<keyword evidence="8 14" id="KW-0106">Calcium</keyword>
<feature type="domain" description="Cadherin" evidence="15">
    <location>
        <begin position="1494"/>
        <end position="1606"/>
    </location>
</feature>
<dbReference type="InterPro" id="IPR020894">
    <property type="entry name" value="Cadherin_CS"/>
</dbReference>
<protein>
    <recommendedName>
        <fullName evidence="15">Cadherin domain-containing protein</fullName>
    </recommendedName>
</protein>
<feature type="non-terminal residue" evidence="16">
    <location>
        <position position="1"/>
    </location>
</feature>
<dbReference type="PANTHER" id="PTHR24026">
    <property type="entry name" value="FAT ATYPICAL CADHERIN-RELATED"/>
    <property type="match status" value="1"/>
</dbReference>
<keyword evidence="7" id="KW-0677">Repeat</keyword>
<feature type="domain" description="Cadherin" evidence="15">
    <location>
        <begin position="1305"/>
        <end position="1386"/>
    </location>
</feature>
<dbReference type="InterPro" id="IPR014868">
    <property type="entry name" value="Cadherin_pro_dom"/>
</dbReference>
<keyword evidence="12" id="KW-1015">Disulfide bond</keyword>
<keyword evidence="6" id="KW-0732">Signal</keyword>
<keyword evidence="11" id="KW-0472">Membrane</keyword>
<dbReference type="FunFam" id="2.60.40.60:FF:000092">
    <property type="entry name" value="Protocadherin 8"/>
    <property type="match status" value="1"/>
</dbReference>
<reference evidence="16" key="1">
    <citation type="journal article" date="2021" name="Genome Biol. Evol.">
        <title>A High-Quality Reference Genome for a Parasitic Bivalve with Doubly Uniparental Inheritance (Bivalvia: Unionida).</title>
        <authorList>
            <person name="Smith C.H."/>
        </authorList>
    </citation>
    <scope>NUCLEOTIDE SEQUENCE</scope>
    <source>
        <strain evidence="16">CHS0354</strain>
    </source>
</reference>
<dbReference type="FunFam" id="2.60.40.60:FF:000058">
    <property type="entry name" value="FAT atypical cadherin 3"/>
    <property type="match status" value="1"/>
</dbReference>
<evidence type="ECO:0000256" key="4">
    <source>
        <dbReference type="ARBA" id="ARBA00022692"/>
    </source>
</evidence>
<feature type="domain" description="Cadherin" evidence="15">
    <location>
        <begin position="2607"/>
        <end position="2725"/>
    </location>
</feature>
<comment type="subcellular location">
    <subcellularLocation>
        <location evidence="1">Cell membrane</location>
        <topology evidence="1">Single-pass type I membrane protein</topology>
    </subcellularLocation>
</comment>
<dbReference type="FunFam" id="2.60.40.60:FF:000106">
    <property type="entry name" value="FAT atypical cadherin 4"/>
    <property type="match status" value="1"/>
</dbReference>
<evidence type="ECO:0000256" key="13">
    <source>
        <dbReference type="ARBA" id="ARBA00023180"/>
    </source>
</evidence>
<dbReference type="Gene3D" id="2.60.40.60">
    <property type="entry name" value="Cadherins"/>
    <property type="match status" value="31"/>
</dbReference>
<feature type="domain" description="Cadherin" evidence="15">
    <location>
        <begin position="1907"/>
        <end position="2010"/>
    </location>
</feature>
<dbReference type="GO" id="GO:0005509">
    <property type="term" value="F:calcium ion binding"/>
    <property type="evidence" value="ECO:0007669"/>
    <property type="project" value="UniProtKB-UniRule"/>
</dbReference>
<keyword evidence="13" id="KW-0325">Glycoprotein</keyword>
<dbReference type="GO" id="GO:0005886">
    <property type="term" value="C:plasma membrane"/>
    <property type="evidence" value="ECO:0007669"/>
    <property type="project" value="UniProtKB-SubCell"/>
</dbReference>
<feature type="domain" description="Cadherin" evidence="15">
    <location>
        <begin position="179"/>
        <end position="287"/>
    </location>
</feature>
<evidence type="ECO:0000256" key="9">
    <source>
        <dbReference type="ARBA" id="ARBA00022889"/>
    </source>
</evidence>
<dbReference type="Proteomes" id="UP001195483">
    <property type="component" value="Unassembled WGS sequence"/>
</dbReference>
<dbReference type="SMART" id="SM00112">
    <property type="entry name" value="CA"/>
    <property type="match status" value="31"/>
</dbReference>
<evidence type="ECO:0000256" key="1">
    <source>
        <dbReference type="ARBA" id="ARBA00004251"/>
    </source>
</evidence>
<feature type="domain" description="Cadherin" evidence="15">
    <location>
        <begin position="1025"/>
        <end position="1135"/>
    </location>
</feature>
<evidence type="ECO:0000256" key="5">
    <source>
        <dbReference type="ARBA" id="ARBA00022723"/>
    </source>
</evidence>
<evidence type="ECO:0000256" key="14">
    <source>
        <dbReference type="PROSITE-ProRule" id="PRU00043"/>
    </source>
</evidence>
<feature type="domain" description="Cadherin" evidence="15">
    <location>
        <begin position="712"/>
        <end position="824"/>
    </location>
</feature>
<feature type="domain" description="Cadherin" evidence="15">
    <location>
        <begin position="401"/>
        <end position="499"/>
    </location>
</feature>
<feature type="domain" description="Cadherin" evidence="15">
    <location>
        <begin position="2931"/>
        <end position="3037"/>
    </location>
</feature>
<proteinExistence type="predicted"/>
<feature type="domain" description="Cadherin" evidence="15">
    <location>
        <begin position="306"/>
        <end position="398"/>
    </location>
</feature>
<evidence type="ECO:0000256" key="7">
    <source>
        <dbReference type="ARBA" id="ARBA00022737"/>
    </source>
</evidence>
<name>A0AAE0S6P6_9BIVA</name>
<keyword evidence="3" id="KW-0245">EGF-like domain</keyword>
<feature type="domain" description="Cadherin" evidence="15">
    <location>
        <begin position="926"/>
        <end position="1024"/>
    </location>
</feature>
<reference evidence="16" key="2">
    <citation type="journal article" date="2021" name="Genome Biol. Evol.">
        <title>Developing a high-quality reference genome for a parasitic bivalve with doubly uniparental inheritance (Bivalvia: Unionida).</title>
        <authorList>
            <person name="Smith C.H."/>
        </authorList>
    </citation>
    <scope>NUCLEOTIDE SEQUENCE</scope>
    <source>
        <strain evidence="16">CHS0354</strain>
        <tissue evidence="16">Mantle</tissue>
    </source>
</reference>
<feature type="domain" description="Cadherin" evidence="15">
    <location>
        <begin position="825"/>
        <end position="925"/>
    </location>
</feature>
<dbReference type="FunFam" id="2.60.40.60:FF:000020">
    <property type="entry name" value="Dachsous cadherin-related 1b"/>
    <property type="match status" value="2"/>
</dbReference>
<dbReference type="Pfam" id="PF00028">
    <property type="entry name" value="Cadherin"/>
    <property type="match status" value="23"/>
</dbReference>
<comment type="caution">
    <text evidence="16">The sequence shown here is derived from an EMBL/GenBank/DDBJ whole genome shotgun (WGS) entry which is preliminary data.</text>
</comment>
<evidence type="ECO:0000256" key="11">
    <source>
        <dbReference type="ARBA" id="ARBA00023136"/>
    </source>
</evidence>
<keyword evidence="9" id="KW-0130">Cell adhesion</keyword>
<keyword evidence="10" id="KW-1133">Transmembrane helix</keyword>
<feature type="domain" description="Cadherin" evidence="15">
    <location>
        <begin position="1607"/>
        <end position="1707"/>
    </location>
</feature>
<feature type="domain" description="Cadherin" evidence="15">
    <location>
        <begin position="500"/>
        <end position="604"/>
    </location>
</feature>
<dbReference type="SUPFAM" id="SSF49313">
    <property type="entry name" value="Cadherin-like"/>
    <property type="match status" value="31"/>
</dbReference>
<keyword evidence="4" id="KW-0812">Transmembrane</keyword>
<feature type="domain" description="Cadherin" evidence="15">
    <location>
        <begin position="2504"/>
        <end position="2606"/>
    </location>
</feature>
<keyword evidence="5" id="KW-0479">Metal-binding</keyword>
<accession>A0AAE0S6P6</accession>
<dbReference type="PROSITE" id="PS50268">
    <property type="entry name" value="CADHERIN_2"/>
    <property type="match status" value="32"/>
</dbReference>
<sequence>ESVDGKNITGLFRKDLLADRTTGVHTLFLAEDKFLDYDIAKTFLLKLQIKDGEFITTLDLLINVMDIDDKAPAFDEWVYDLRIREGMYTHSCTVGTLHASDQDKGINEKINYTLVQGPSVFSVDNSNGTVCVDGLLDRETNESYILIVKGYQVDKPSERFNFTTVIVTILDVDDNPPKMLEAYDATVQENAPIGTFVIQVQATDADKEKMYTDFIFKIEKPDYLQAFTVNQSTGIVTVSNQSVLDFETLNNTTLKVRAFSTFNDSMKSNISVIHIWLTDTNDNSPQCGKLPDCTIYKNETTSNRSICKVEATDADSKQTGNGDVSYRILSYKNESIPFGINNATGEINLMKDVSWPYVSKYRLDIVVEDHPQRKPEKRSTVCEVFVYVKDVNMFPPEISSPSNGSQLSITEDAAPSAILVQINVSDKDPNDSLTYKIVAGGSPSFIIDRSGVIRVNKTLDREEISLYNITVTVMDCGNQTSQSTFHVNVLDVNDESPMFSNTSYFFQVIEETPETIFTVTAHDRDFGQNGVVEYELQNNVWTSQITIKNKTGEINVKSIDRENLDGSGQIQMLVIAKDHGVPQLHGFAWITISVKDINDHAPTFKESTRTFDMKEGYKGVFYYAQAIDLDAGENAIVHYKMISGHEYIFNISDNGTVSLQQPLVLDGRSNDSITLEIEAYNTINYTHAKLTSVRQTLIVHIQDINDKNPIFNLSVYHVNMSETLQTGSFVGSVLATDKDYSSEFNTVTYWIQSGNYNNTFYIDSSTGTIYLEKTVDFDPPHNQTNFILEIHASDMHRNVNGSMFNASTTVNIRVIDENDNIPIFKKDPINCALPENKNGAFNCTVKATDADILDWNDITYSITDSYKIFSINKTTGEVQLSKSLDYERNRTEYTISVLAADIALNHGSRELKIFLQDENDEIPHFINTSYNFSIPENERSNTFVGRVVAMDKDKGSNLRYTLKNTNDFNITENGEIFTTKVFDCEDHSNIKKTFFTVQVNDSLHIQTTNVTVHVLDQNDNSPVFVKNLYEETINESVAIGFHVLKVTANDMDVSTETNGHIKYKLLQDDEQHVPFSVNDSTGDIKVAKNLTNPYQALYIFYVTAEDQAIVHSERRTNNCEVRIHITRMNLHSPVINYPSDWAQVEISEAAIVNTILLQATDEDFDILTYCLNGRQDYFKIDNRSGVITVQKALDREKNKNFTLTFSVLDGKNSSTSHRVRVNIVDVNDNGPVFSDTSYTFNITEESGPGQLGVIKWILCQKMFCVLEYKFGLGCYQTDDLITGVYSVIVIHHYCNDSIVIEKKKAVDADEGMNGNVTYQIIDGNTLGKFHINFLTGELTADRIDRETFGSKVHLIIRASDQGTLQMTNITMVEVHIQDINDNPPVFRNKSIHLKVMEGEAVGSCVYQLEASDSDEGDNALVKYRKINGSSFLDVNGTGAILIVQSPSINKTNNGMLVLYVDACNTVPYTNSTLQNPVQFIQINITDANDNPPYFNQTYKFKINETLATGSVIGRVQATDPDPTPEYNMVMYWIGSGNTNDAFHIDRYTGDIYLIKALDVDQKDSITQYSLQVYASDIVPLVVKQTGNQSTTVNITVKDVNDNPPVFSSDIYWCSVKEDDRILNCPINATDLDKIDNGTFSYEVVTGQENFKFGITGQLSLKHKVDFETLPYPKELNLTVRAIDSGQHNSTAIVVVRIINIDDTAPNFINSPYNFSVDENSKPGTKIGSVFAVDVDSSYIVYTLNTSNFDIDKEGNLFVNQTFDYEVQKENPVNIKVTATDEKNHANDTVILVHILNTNDNSPVFQKTPYNRTIDETFSSQSVIITVTATDVDYGSICYKIIEGNEENKFWINNASGEIQCISRLNASITYRYDLIIQAVDGGQPPRMNVTSVTIYVNDVNDNPPRFLSHVYWAEVMETEKSAKVLTVSASDIDANSNLTFSVMDINESKLFYFDGNNLMGQKLDADVTQSIILLIQVTDQIHQDNATVNVTILDVNDNDPILVTSINPAFILEDTKPGSPASHVANVSATDDDVTNNGFTYVLLHSFGYFEIDPQDGTISLVKNLNFQERPEYNLTVRVYDHGTPPRTSQTQIIIIVNETNMYSPKFNQSSYIFCTKENDTSKTFKVSAVDDDEGLAGNVSYSIVPGHDGNLFEIDQFSGMIRFKESALYKETPYLLEVKAMDNATHPRFVTANVTINVTDINEKPVWVSFPNIPVLYVNNGTLKGKEILVVHAVDYDHEVKFKSITYSLQKTSDFTIDSNGTITAAHDLYNAVNYTVMVFATDGGNLSINATVHIEVLNIQITNDSVTVFEQHDPYCFYNATTNATRVGRVVFRLENEHDPFNISNTGTVCTTATLDREKTDHYELSILAEEESNKRKISQLKLTVWLQDINDNIPVFVTHNSLQVNENAPKESLVTPNIQATDKDSTAVITYYIVWQSQPGLFGINLMNGSVIVNGSIDREQLGDTYIIEVVVYDDSNKTHNATGNFTISIIDVYDECPVFNHTQYEFNVSETQGPGNIKSYIGKVQAYDEDLNDVIRFQITKGDKNGLFKIENSGDIYSFASLDYENNTSYSLTVVALDRANNTGNCTVKINIVDVNDNQPEFSQQVYTATFSEGNSSIGKTISVSAKDKDSGINGNISYSFESTDDRNLTGHFKIETENNTGIITIITPLDREGDNVADLHNGTVVYHLIVKAKDSGSPVKSSTADVNIFVTDINDCSPEFENVQYYASLSEETAIGKSIQHVKATDCDFNPKITYSLVNAQGFFQIDNDGEITLIKPVSIDNSSSFESLQINASDGIHNTLVGLNITVTDSNDHDPQFVHAIYNFSVPENAMQNVSIGQVEATDEDKRENGHISYKILSQTPLTPMNVFQILPNGTLAAVGVIDRENVTLFNLLIEARDNGTRSRQGTCEVQVKVLDVNDNSPKFDKDRYLGSVNESLKHYTEVTMNSHIHAEDRDSGENGTAGIRYLLNGTEFFKINDTTGTIYTIKQLDRETQSQYNFTVIARDQDGKGKSSFAQVTIDILDENDCTPQFVNQSYKIEIKENINTSSSVGKVVAYDMDVGGNTSIQYSIVSGADDKFIIDSRKGDIYLTGMLDREKTPKYILNVKATDGLNWNVTNVIIHILDVNDNCPKFYTQNFEYPIPENTIPRVIGNFSAFDLDDGENGNVTIFMNDSSLFDSFSVDSNGTLRSLKEFDREKKDHYALEIYAKDHGNPPCISSIKVVIKIEDENDNPPVFYSEDGTQNITHASSYIVDQSPVGSILLVPNVRDKDEKNTNNSHVTYSSEKSLDAHYFKINPTTGAVQISSRIEINTLLHLRNVSTSNMTGNQTLQVLIIAQDNGEPSMNSTLLLTVFIEPLNEASPGFEKETYNFSVEENVDA</sequence>
<dbReference type="FunFam" id="2.60.40.60:FF:000013">
    <property type="entry name" value="Cadherin EGF LAG seven-pass G-type receptor"/>
    <property type="match status" value="1"/>
</dbReference>
<dbReference type="GO" id="GO:0007156">
    <property type="term" value="P:homophilic cell adhesion via plasma membrane adhesion molecules"/>
    <property type="evidence" value="ECO:0007669"/>
    <property type="project" value="InterPro"/>
</dbReference>
<reference evidence="16" key="3">
    <citation type="submission" date="2023-05" db="EMBL/GenBank/DDBJ databases">
        <authorList>
            <person name="Smith C.H."/>
        </authorList>
    </citation>
    <scope>NUCLEOTIDE SEQUENCE</scope>
    <source>
        <strain evidence="16">CHS0354</strain>
        <tissue evidence="16">Mantle</tissue>
    </source>
</reference>
<feature type="domain" description="Cadherin" evidence="15">
    <location>
        <begin position="35"/>
        <end position="74"/>
    </location>
</feature>
<feature type="domain" description="Cadherin" evidence="15">
    <location>
        <begin position="626"/>
        <end position="711"/>
    </location>
</feature>
<dbReference type="PROSITE" id="PS00232">
    <property type="entry name" value="CADHERIN_1"/>
    <property type="match status" value="12"/>
</dbReference>
<evidence type="ECO:0000256" key="6">
    <source>
        <dbReference type="ARBA" id="ARBA00022729"/>
    </source>
</evidence>
<evidence type="ECO:0000256" key="2">
    <source>
        <dbReference type="ARBA" id="ARBA00022475"/>
    </source>
</evidence>
<gene>
    <name evidence="16" type="ORF">CHS0354_015273</name>
</gene>
<feature type="domain" description="Cadherin" evidence="15">
    <location>
        <begin position="3139"/>
        <end position="3241"/>
    </location>
</feature>
<feature type="domain" description="Cadherin" evidence="15">
    <location>
        <begin position="2824"/>
        <end position="2930"/>
    </location>
</feature>
<feature type="domain" description="Cadherin" evidence="15">
    <location>
        <begin position="2399"/>
        <end position="2503"/>
    </location>
</feature>
<organism evidence="16 17">
    <name type="scientific">Potamilus streckersoni</name>
    <dbReference type="NCBI Taxonomy" id="2493646"/>
    <lineage>
        <taxon>Eukaryota</taxon>
        <taxon>Metazoa</taxon>
        <taxon>Spiralia</taxon>
        <taxon>Lophotrochozoa</taxon>
        <taxon>Mollusca</taxon>
        <taxon>Bivalvia</taxon>
        <taxon>Autobranchia</taxon>
        <taxon>Heteroconchia</taxon>
        <taxon>Palaeoheterodonta</taxon>
        <taxon>Unionida</taxon>
        <taxon>Unionoidea</taxon>
        <taxon>Unionidae</taxon>
        <taxon>Ambleminae</taxon>
        <taxon>Lampsilini</taxon>
        <taxon>Potamilus</taxon>
    </lineage>
</organism>
<dbReference type="InterPro" id="IPR002126">
    <property type="entry name" value="Cadherin-like_dom"/>
</dbReference>
<dbReference type="PRINTS" id="PR00205">
    <property type="entry name" value="CADHERIN"/>
</dbReference>
<evidence type="ECO:0000313" key="16">
    <source>
        <dbReference type="EMBL" id="KAK3586248.1"/>
    </source>
</evidence>